<evidence type="ECO:0000313" key="3">
    <source>
        <dbReference type="EMBL" id="CAK9253719.1"/>
    </source>
</evidence>
<protein>
    <recommendedName>
        <fullName evidence="2">Rhodanese domain-containing protein</fullName>
    </recommendedName>
</protein>
<organism evidence="3 4">
    <name type="scientific">Sphagnum jensenii</name>
    <dbReference type="NCBI Taxonomy" id="128206"/>
    <lineage>
        <taxon>Eukaryota</taxon>
        <taxon>Viridiplantae</taxon>
        <taxon>Streptophyta</taxon>
        <taxon>Embryophyta</taxon>
        <taxon>Bryophyta</taxon>
        <taxon>Sphagnophytina</taxon>
        <taxon>Sphagnopsida</taxon>
        <taxon>Sphagnales</taxon>
        <taxon>Sphagnaceae</taxon>
        <taxon>Sphagnum</taxon>
    </lineage>
</organism>
<dbReference type="InterPro" id="IPR001763">
    <property type="entry name" value="Rhodanese-like_dom"/>
</dbReference>
<evidence type="ECO:0000256" key="1">
    <source>
        <dbReference type="SAM" id="MobiDB-lite"/>
    </source>
</evidence>
<dbReference type="Gene3D" id="3.40.250.10">
    <property type="entry name" value="Rhodanese-like domain"/>
    <property type="match status" value="1"/>
</dbReference>
<feature type="region of interest" description="Disordered" evidence="1">
    <location>
        <begin position="326"/>
        <end position="405"/>
    </location>
</feature>
<name>A0ABP0VGZ8_9BRYO</name>
<dbReference type="Proteomes" id="UP001497444">
    <property type="component" value="Unassembled WGS sequence"/>
</dbReference>
<evidence type="ECO:0000259" key="2">
    <source>
        <dbReference type="PROSITE" id="PS50206"/>
    </source>
</evidence>
<dbReference type="CDD" id="cd00158">
    <property type="entry name" value="RHOD"/>
    <property type="match status" value="1"/>
</dbReference>
<reference evidence="3" key="1">
    <citation type="submission" date="2024-02" db="EMBL/GenBank/DDBJ databases">
        <authorList>
            <consortium name="ELIXIR-Norway"/>
            <consortium name="Elixir Norway"/>
        </authorList>
    </citation>
    <scope>NUCLEOTIDE SEQUENCE</scope>
</reference>
<dbReference type="PANTHER" id="PTHR47377:SF1">
    <property type="entry name" value="RHODANESE-LIKE DOMAIN-CONTAINING PROTEIN 4, CHLOROPLASTIC"/>
    <property type="match status" value="1"/>
</dbReference>
<proteinExistence type="predicted"/>
<dbReference type="EMBL" id="CAXAQS010000931">
    <property type="protein sequence ID" value="CAK9253719.1"/>
    <property type="molecule type" value="Genomic_DNA"/>
</dbReference>
<keyword evidence="4" id="KW-1185">Reference proteome</keyword>
<dbReference type="InterPro" id="IPR036873">
    <property type="entry name" value="Rhodanese-like_dom_sf"/>
</dbReference>
<feature type="domain" description="Rhodanese" evidence="2">
    <location>
        <begin position="94"/>
        <end position="199"/>
    </location>
</feature>
<dbReference type="PROSITE" id="PS50206">
    <property type="entry name" value="RHODANESE_3"/>
    <property type="match status" value="1"/>
</dbReference>
<sequence>MLAFLAAPVNAGLALNYDDIVSEVKDAVSAASDENVIDFDAANGVVDFVTANPFAVVLGIAAVTVSAVAFREFVKPQTFGNVPAAEAFAKLSDKESNAQILDIRTVEDVKAEGTPDVRMLRKRVVQLPYADDDEEYAVRVLAKFKYAENTTLYILDRFDGSSAAVAKLLANSGFKGAYAIKGGAEGNKGWKDNDLPWLAPKKGFKFDLSSLTNVIRDSAGANADPSLMPTTLGVAAAAGVGLVVFSEAETALQLLGSAALVQLFVKKFLFADDRQKTLKEIQTFFDTKIAPKEIVDELKGIGKVLLSTDEEVKQAAAILEDTLSTTSLSRGKEPARPSSASTAFKGDEPPALDPRVPLEEFNLASMEGYTASPGPADLPQSTTPLSPYTQYPGLKPPTSPTPSQP</sequence>
<dbReference type="PANTHER" id="PTHR47377">
    <property type="entry name" value="RHODANESE-LIKE DOMAIN-CONTAINING PROTEIN 4, CHLOROPLASTIC"/>
    <property type="match status" value="1"/>
</dbReference>
<evidence type="ECO:0000313" key="4">
    <source>
        <dbReference type="Proteomes" id="UP001497444"/>
    </source>
</evidence>
<gene>
    <name evidence="3" type="ORF">CSSPJE1EN1_LOCUS29097</name>
</gene>
<accession>A0ABP0VGZ8</accession>
<feature type="compositionally biased region" description="Pro residues" evidence="1">
    <location>
        <begin position="394"/>
        <end position="405"/>
    </location>
</feature>
<feature type="compositionally biased region" description="Polar residues" evidence="1">
    <location>
        <begin position="379"/>
        <end position="389"/>
    </location>
</feature>
<dbReference type="InterPro" id="IPR044240">
    <property type="entry name" value="STR4-like"/>
</dbReference>
<comment type="caution">
    <text evidence="3">The sequence shown here is derived from an EMBL/GenBank/DDBJ whole genome shotgun (WGS) entry which is preliminary data.</text>
</comment>
<dbReference type="SUPFAM" id="SSF52821">
    <property type="entry name" value="Rhodanese/Cell cycle control phosphatase"/>
    <property type="match status" value="1"/>
</dbReference>